<gene>
    <name evidence="1" type="ORF">DC28_06230</name>
</gene>
<comment type="caution">
    <text evidence="1">The sequence shown here is derived from an EMBL/GenBank/DDBJ whole genome shotgun (WGS) entry which is preliminary data.</text>
</comment>
<evidence type="ECO:0000313" key="2">
    <source>
        <dbReference type="Proteomes" id="UP000029692"/>
    </source>
</evidence>
<evidence type="ECO:0000313" key="1">
    <source>
        <dbReference type="EMBL" id="KGE72648.1"/>
    </source>
</evidence>
<name>A0A098QYX6_9SPIO</name>
<organism evidence="1 2">
    <name type="scientific">Spirochaeta lutea</name>
    <dbReference type="NCBI Taxonomy" id="1480694"/>
    <lineage>
        <taxon>Bacteria</taxon>
        <taxon>Pseudomonadati</taxon>
        <taxon>Spirochaetota</taxon>
        <taxon>Spirochaetia</taxon>
        <taxon>Spirochaetales</taxon>
        <taxon>Spirochaetaceae</taxon>
        <taxon>Spirochaeta</taxon>
    </lineage>
</organism>
<keyword evidence="2" id="KW-1185">Reference proteome</keyword>
<evidence type="ECO:0008006" key="3">
    <source>
        <dbReference type="Google" id="ProtNLM"/>
    </source>
</evidence>
<dbReference type="EMBL" id="JNUP01000049">
    <property type="protein sequence ID" value="KGE72648.1"/>
    <property type="molecule type" value="Genomic_DNA"/>
</dbReference>
<proteinExistence type="predicted"/>
<dbReference type="Proteomes" id="UP000029692">
    <property type="component" value="Unassembled WGS sequence"/>
</dbReference>
<reference evidence="1 2" key="1">
    <citation type="submission" date="2014-05" db="EMBL/GenBank/DDBJ databases">
        <title>De novo Genome Sequence of Spirocheata sp.</title>
        <authorList>
            <person name="Shivani Y."/>
            <person name="Subhash Y."/>
            <person name="Tushar L."/>
            <person name="Sasikala C."/>
            <person name="Ramana C.V."/>
        </authorList>
    </citation>
    <scope>NUCLEOTIDE SEQUENCE [LARGE SCALE GENOMIC DNA]</scope>
    <source>
        <strain evidence="1 2">JC230</strain>
    </source>
</reference>
<sequence length="355" mass="39279">MGQTQPVGWIHITVFSEFPEQFTSMTEQLNPFGGPAGAQTASRNPVKLVGNTDFSKSPCSSCGGAPCCRHLPLAELRVDTREDLERLAGLSAFQGILPALREDGNWWLFLRRDCRFLTSTTGMCSIHNTPEQPRICSTYSPYTCWYRRAFPSLGTLPRTPEPGPIGANTTMIQFNPERLEWLIQAIGYSGPEQSIQKVPGWDDMIRIMEQIPLLPAPALEQPAALPTLPLDSTGQNLPPILVVPPGRPSNRRHLDLIRFRLGFPGMAFIGQGDSWAFCLPLDLSAGISSQLGRKILTNLHSGYLDTAIEKLPALTRNLLYRPDLQVITGSTLHLLDQFFPEPEPNPQDPMIKTPA</sequence>
<dbReference type="AlphaFoldDB" id="A0A098QYX6"/>
<accession>A0A098QYX6</accession>
<protein>
    <recommendedName>
        <fullName evidence="3">YkgJ family cysteine cluster protein</fullName>
    </recommendedName>
</protein>